<dbReference type="EMBL" id="CP042425">
    <property type="protein sequence ID" value="QEL18903.1"/>
    <property type="molecule type" value="Genomic_DNA"/>
</dbReference>
<dbReference type="AlphaFoldDB" id="A0A5C1AL74"/>
<name>A0A5C1AL74_9BACT</name>
<dbReference type="Proteomes" id="UP000324974">
    <property type="component" value="Chromosome"/>
</dbReference>
<gene>
    <name evidence="1" type="ORF">PX52LOC_05950</name>
</gene>
<organism evidence="1 2">
    <name type="scientific">Limnoglobus roseus</name>
    <dbReference type="NCBI Taxonomy" id="2598579"/>
    <lineage>
        <taxon>Bacteria</taxon>
        <taxon>Pseudomonadati</taxon>
        <taxon>Planctomycetota</taxon>
        <taxon>Planctomycetia</taxon>
        <taxon>Gemmatales</taxon>
        <taxon>Gemmataceae</taxon>
        <taxon>Limnoglobus</taxon>
    </lineage>
</organism>
<proteinExistence type="predicted"/>
<evidence type="ECO:0000313" key="2">
    <source>
        <dbReference type="Proteomes" id="UP000324974"/>
    </source>
</evidence>
<reference evidence="2" key="1">
    <citation type="submission" date="2019-08" db="EMBL/GenBank/DDBJ databases">
        <title>Limnoglobus roseus gen. nov., sp. nov., a novel freshwater planctomycete with a giant genome from the family Gemmataceae.</title>
        <authorList>
            <person name="Kulichevskaya I.S."/>
            <person name="Naumoff D.G."/>
            <person name="Miroshnikov K."/>
            <person name="Ivanova A."/>
            <person name="Philippov D.A."/>
            <person name="Hakobyan A."/>
            <person name="Rijpstra I.C."/>
            <person name="Sinninghe Damste J.S."/>
            <person name="Liesack W."/>
            <person name="Dedysh S.N."/>
        </authorList>
    </citation>
    <scope>NUCLEOTIDE SEQUENCE [LARGE SCALE GENOMIC DNA]</scope>
    <source>
        <strain evidence="2">PX52</strain>
    </source>
</reference>
<protein>
    <submittedName>
        <fullName evidence="1">Uncharacterized protein</fullName>
    </submittedName>
</protein>
<accession>A0A5C1AL74</accession>
<dbReference type="KEGG" id="lrs:PX52LOC_05950"/>
<sequence>MEPNPGRGPRPEDHRVGQLELQRLEETDILNKKLINGGAWDTNTLFNTLQYHAVRLQVFHEIYGDSRASVGAFERFVADAEELETVIRKRFDVGTVRQQDLTLTASYAARAKKELEALKLRVGAK</sequence>
<evidence type="ECO:0000313" key="1">
    <source>
        <dbReference type="EMBL" id="QEL18903.1"/>
    </source>
</evidence>
<keyword evidence="2" id="KW-1185">Reference proteome</keyword>